<evidence type="ECO:0000313" key="3">
    <source>
        <dbReference type="Proteomes" id="UP001596395"/>
    </source>
</evidence>
<name>A0ABD5V8B8_9EURY</name>
<evidence type="ECO:0000259" key="1">
    <source>
        <dbReference type="Pfam" id="PF01927"/>
    </source>
</evidence>
<feature type="domain" description="Mut7-C RNAse" evidence="1">
    <location>
        <begin position="2"/>
        <end position="143"/>
    </location>
</feature>
<dbReference type="Pfam" id="PF01927">
    <property type="entry name" value="Mut7-C"/>
    <property type="match status" value="1"/>
</dbReference>
<dbReference type="AlphaFoldDB" id="A0ABD5V8B8"/>
<dbReference type="Proteomes" id="UP001596395">
    <property type="component" value="Unassembled WGS sequence"/>
</dbReference>
<dbReference type="PANTHER" id="PTHR39081:SF1">
    <property type="entry name" value="MUT7-C RNASE DOMAIN-CONTAINING PROTEIN"/>
    <property type="match status" value="1"/>
</dbReference>
<dbReference type="RefSeq" id="WP_336348684.1">
    <property type="nucleotide sequence ID" value="NZ_JAZAQL010000001.1"/>
</dbReference>
<proteinExistence type="predicted"/>
<dbReference type="InterPro" id="IPR002782">
    <property type="entry name" value="Mut7-C_RNAse_dom"/>
</dbReference>
<protein>
    <submittedName>
        <fullName evidence="2">Mut7-C RNAse domain-containing protein</fullName>
    </submittedName>
</protein>
<reference evidence="2 3" key="1">
    <citation type="journal article" date="2019" name="Int. J. Syst. Evol. Microbiol.">
        <title>The Global Catalogue of Microorganisms (GCM) 10K type strain sequencing project: providing services to taxonomists for standard genome sequencing and annotation.</title>
        <authorList>
            <consortium name="The Broad Institute Genomics Platform"/>
            <consortium name="The Broad Institute Genome Sequencing Center for Infectious Disease"/>
            <person name="Wu L."/>
            <person name="Ma J."/>
        </authorList>
    </citation>
    <scope>NUCLEOTIDE SEQUENCE [LARGE SCALE GENOMIC DNA]</scope>
    <source>
        <strain evidence="2 3">GX26</strain>
    </source>
</reference>
<evidence type="ECO:0000313" key="2">
    <source>
        <dbReference type="EMBL" id="MFC6951664.1"/>
    </source>
</evidence>
<accession>A0ABD5V8B8</accession>
<dbReference type="PANTHER" id="PTHR39081">
    <property type="entry name" value="MUT7-C DOMAIN-CONTAINING PROTEIN"/>
    <property type="match status" value="1"/>
</dbReference>
<gene>
    <name evidence="2" type="ORF">ACFQGB_02195</name>
</gene>
<comment type="caution">
    <text evidence="2">The sequence shown here is derived from an EMBL/GenBank/DDBJ whole genome shotgun (WGS) entry which is preliminary data.</text>
</comment>
<organism evidence="2 3">
    <name type="scientific">Halorubellus litoreus</name>
    <dbReference type="NCBI Taxonomy" id="755308"/>
    <lineage>
        <taxon>Archaea</taxon>
        <taxon>Methanobacteriati</taxon>
        <taxon>Methanobacteriota</taxon>
        <taxon>Stenosarchaea group</taxon>
        <taxon>Halobacteria</taxon>
        <taxon>Halobacteriales</taxon>
        <taxon>Halorubellaceae</taxon>
        <taxon>Halorubellus</taxon>
    </lineage>
</organism>
<sequence length="149" mass="16456">MTRILLDAMCGGLRAYLRLCGHDAAYAPDRGVEADDAIAALARDEDRVVVTRDRALAAATDGILLRERDPVDQLRELAATGIPLEPTDDPERCGHCNGRLDRVPTDDATPEYAPDPGNEAVWRCRDCEQCFWKGSHHDRMVETLAAVRT</sequence>
<keyword evidence="3" id="KW-1185">Reference proteome</keyword>
<dbReference type="EMBL" id="JBHSXN010000001">
    <property type="protein sequence ID" value="MFC6951664.1"/>
    <property type="molecule type" value="Genomic_DNA"/>
</dbReference>